<feature type="compositionally biased region" description="Low complexity" evidence="13">
    <location>
        <begin position="542"/>
        <end position="551"/>
    </location>
</feature>
<dbReference type="RefSeq" id="XP_002676577.1">
    <property type="nucleotide sequence ID" value="XM_002676531.1"/>
</dbReference>
<evidence type="ECO:0000256" key="12">
    <source>
        <dbReference type="PROSITE-ProRule" id="PRU00175"/>
    </source>
</evidence>
<dbReference type="VEuPathDB" id="AmoebaDB:NAEGRDRAFT_68280"/>
<evidence type="ECO:0000256" key="9">
    <source>
        <dbReference type="ARBA" id="ARBA00022771"/>
    </source>
</evidence>
<dbReference type="STRING" id="5762.D2VH54"/>
<feature type="compositionally biased region" description="Basic and acidic residues" evidence="13">
    <location>
        <begin position="417"/>
        <end position="429"/>
    </location>
</feature>
<reference evidence="15 16" key="1">
    <citation type="journal article" date="2010" name="Cell">
        <title>The genome of Naegleria gruberi illuminates early eukaryotic versatility.</title>
        <authorList>
            <person name="Fritz-Laylin L.K."/>
            <person name="Prochnik S.E."/>
            <person name="Ginger M.L."/>
            <person name="Dacks J.B."/>
            <person name="Carpenter M.L."/>
            <person name="Field M.C."/>
            <person name="Kuo A."/>
            <person name="Paredez A."/>
            <person name="Chapman J."/>
            <person name="Pham J."/>
            <person name="Shu S."/>
            <person name="Neupane R."/>
            <person name="Cipriano M."/>
            <person name="Mancuso J."/>
            <person name="Tu H."/>
            <person name="Salamov A."/>
            <person name="Lindquist E."/>
            <person name="Shapiro H."/>
            <person name="Lucas S."/>
            <person name="Grigoriev I.V."/>
            <person name="Cande W.Z."/>
            <person name="Fulton C."/>
            <person name="Rokhsar D.S."/>
            <person name="Dawson S.C."/>
        </authorList>
    </citation>
    <scope>NUCLEOTIDE SEQUENCE [LARGE SCALE GENOMIC DNA]</scope>
    <source>
        <strain evidence="15 16">NEG-M</strain>
    </source>
</reference>
<dbReference type="InParanoid" id="D2VH54"/>
<keyword evidence="9 12" id="KW-0863">Zinc-finger</keyword>
<evidence type="ECO:0000256" key="13">
    <source>
        <dbReference type="SAM" id="MobiDB-lite"/>
    </source>
</evidence>
<comment type="similarity">
    <text evidence="11">Belongs to the ZNF598/HEL2 family.</text>
</comment>
<dbReference type="InterPro" id="IPR001841">
    <property type="entry name" value="Znf_RING"/>
</dbReference>
<dbReference type="EC" id="2.3.2.27" evidence="4"/>
<dbReference type="SMART" id="SM00355">
    <property type="entry name" value="ZnF_C2H2"/>
    <property type="match status" value="4"/>
</dbReference>
<protein>
    <recommendedName>
        <fullName evidence="4">RING-type E3 ubiquitin transferase</fullName>
        <ecNumber evidence="4">2.3.2.27</ecNumber>
    </recommendedName>
</protein>
<evidence type="ECO:0000313" key="16">
    <source>
        <dbReference type="Proteomes" id="UP000006671"/>
    </source>
</evidence>
<feature type="compositionally biased region" description="Low complexity" evidence="13">
    <location>
        <begin position="354"/>
        <end position="365"/>
    </location>
</feature>
<accession>D2VH54</accession>
<feature type="region of interest" description="Disordered" evidence="13">
    <location>
        <begin position="511"/>
        <end position="666"/>
    </location>
</feature>
<evidence type="ECO:0000256" key="1">
    <source>
        <dbReference type="ARBA" id="ARBA00000900"/>
    </source>
</evidence>
<dbReference type="GO" id="GO:0043022">
    <property type="term" value="F:ribosome binding"/>
    <property type="evidence" value="ECO:0007669"/>
    <property type="project" value="TreeGrafter"/>
</dbReference>
<dbReference type="CDD" id="cd16615">
    <property type="entry name" value="RING-HC_ZNF598"/>
    <property type="match status" value="1"/>
</dbReference>
<dbReference type="PROSITE" id="PS50089">
    <property type="entry name" value="ZF_RING_2"/>
    <property type="match status" value="1"/>
</dbReference>
<dbReference type="Pfam" id="PF25447">
    <property type="entry name" value="RING_ZNF598"/>
    <property type="match status" value="1"/>
</dbReference>
<name>D2VH54_NAEGR</name>
<dbReference type="eggNOG" id="KOG2231">
    <property type="taxonomic scope" value="Eukaryota"/>
</dbReference>
<dbReference type="GeneID" id="8850046"/>
<dbReference type="GO" id="GO:0016567">
    <property type="term" value="P:protein ubiquitination"/>
    <property type="evidence" value="ECO:0007669"/>
    <property type="project" value="TreeGrafter"/>
</dbReference>
<feature type="region of interest" description="Disordered" evidence="13">
    <location>
        <begin position="392"/>
        <end position="429"/>
    </location>
</feature>
<feature type="region of interest" description="Disordered" evidence="13">
    <location>
        <begin position="1"/>
        <end position="55"/>
    </location>
</feature>
<feature type="compositionally biased region" description="Polar residues" evidence="13">
    <location>
        <begin position="17"/>
        <end position="40"/>
    </location>
</feature>
<dbReference type="InterPro" id="IPR044288">
    <property type="entry name" value="ZNF598/HEL2"/>
</dbReference>
<evidence type="ECO:0000256" key="2">
    <source>
        <dbReference type="ARBA" id="ARBA00004496"/>
    </source>
</evidence>
<keyword evidence="8" id="KW-0479">Metal-binding</keyword>
<feature type="region of interest" description="Disordered" evidence="13">
    <location>
        <begin position="338"/>
        <end position="374"/>
    </location>
</feature>
<evidence type="ECO:0000256" key="3">
    <source>
        <dbReference type="ARBA" id="ARBA00004906"/>
    </source>
</evidence>
<evidence type="ECO:0000256" key="10">
    <source>
        <dbReference type="ARBA" id="ARBA00022833"/>
    </source>
</evidence>
<dbReference type="OrthoDB" id="3838338at2759"/>
<feature type="compositionally biased region" description="Polar residues" evidence="13">
    <location>
        <begin position="522"/>
        <end position="541"/>
    </location>
</feature>
<dbReference type="EMBL" id="GG738871">
    <property type="protein sequence ID" value="EFC43833.1"/>
    <property type="molecule type" value="Genomic_DNA"/>
</dbReference>
<evidence type="ECO:0000313" key="15">
    <source>
        <dbReference type="EMBL" id="EFC43833.1"/>
    </source>
</evidence>
<comment type="pathway">
    <text evidence="3">Protein modification; protein ubiquitination.</text>
</comment>
<dbReference type="GO" id="GO:0061630">
    <property type="term" value="F:ubiquitin protein ligase activity"/>
    <property type="evidence" value="ECO:0007669"/>
    <property type="project" value="UniProtKB-EC"/>
</dbReference>
<keyword evidence="10" id="KW-0862">Zinc</keyword>
<dbReference type="Pfam" id="PF23202">
    <property type="entry name" value="PAH_ZNF598"/>
    <property type="match status" value="1"/>
</dbReference>
<dbReference type="InterPro" id="IPR041888">
    <property type="entry name" value="RING-HC_ZNF598/HEL2"/>
</dbReference>
<dbReference type="OMA" id="EECIICY"/>
<organism evidence="16">
    <name type="scientific">Naegleria gruberi</name>
    <name type="common">Amoeba</name>
    <dbReference type="NCBI Taxonomy" id="5762"/>
    <lineage>
        <taxon>Eukaryota</taxon>
        <taxon>Discoba</taxon>
        <taxon>Heterolobosea</taxon>
        <taxon>Tetramitia</taxon>
        <taxon>Eutetramitia</taxon>
        <taxon>Vahlkampfiidae</taxon>
        <taxon>Naegleria</taxon>
    </lineage>
</organism>
<evidence type="ECO:0000256" key="8">
    <source>
        <dbReference type="ARBA" id="ARBA00022723"/>
    </source>
</evidence>
<evidence type="ECO:0000259" key="14">
    <source>
        <dbReference type="PROSITE" id="PS50089"/>
    </source>
</evidence>
<comment type="catalytic activity">
    <reaction evidence="1">
        <text>S-ubiquitinyl-[E2 ubiquitin-conjugating enzyme]-L-cysteine + [acceptor protein]-L-lysine = [E2 ubiquitin-conjugating enzyme]-L-cysteine + N(6)-ubiquitinyl-[acceptor protein]-L-lysine.</text>
        <dbReference type="EC" id="2.3.2.27"/>
    </reaction>
</comment>
<comment type="subcellular location">
    <subcellularLocation>
        <location evidence="2">Cytoplasm</location>
    </subcellularLocation>
</comment>
<dbReference type="PANTHER" id="PTHR22938">
    <property type="entry name" value="ZINC FINGER PROTEIN 598"/>
    <property type="match status" value="1"/>
</dbReference>
<keyword evidence="6" id="KW-0597">Phosphoprotein</keyword>
<evidence type="ECO:0000256" key="11">
    <source>
        <dbReference type="ARBA" id="ARBA00035113"/>
    </source>
</evidence>
<keyword evidence="16" id="KW-1185">Reference proteome</keyword>
<proteinExistence type="inferred from homology"/>
<keyword evidence="7" id="KW-0808">Transferase</keyword>
<evidence type="ECO:0000256" key="6">
    <source>
        <dbReference type="ARBA" id="ARBA00022553"/>
    </source>
</evidence>
<dbReference type="GO" id="GO:0072344">
    <property type="term" value="P:rescue of stalled ribosome"/>
    <property type="evidence" value="ECO:0007669"/>
    <property type="project" value="InterPro"/>
</dbReference>
<dbReference type="Proteomes" id="UP000006671">
    <property type="component" value="Unassembled WGS sequence"/>
</dbReference>
<dbReference type="KEGG" id="ngr:NAEGRDRAFT_68280"/>
<dbReference type="GO" id="GO:0005737">
    <property type="term" value="C:cytoplasm"/>
    <property type="evidence" value="ECO:0007669"/>
    <property type="project" value="UniProtKB-SubCell"/>
</dbReference>
<dbReference type="InterPro" id="IPR013087">
    <property type="entry name" value="Znf_C2H2_type"/>
</dbReference>
<sequence>MNRVQHQTKKKKVFVDNKNSAFSQRNTDDAASTESSNTSGAPPPSEHQQQKQQKKMAFKKVNNNNNNNTATSTSASGSVSNSAISKFTCCICCEESSVRTIFQTCNHSDVCHKCSLRLRVLNNDNRCCICKNASECVIFSQRQNIKSFSEYTKDDLVYDETWKVYTDDYLLMNDITSLRRIECRLCKESGVTLAFENSNLLNNHMNEVHKLNYCAYCLASRKVFLCEQKLYNWSNLMKHIRFGEEDPNYGKIEGHPLCKFCNVRFYSDDEIFDHMYKRHERCFICQKHGVQFEFYHDYKHLERHFDQKHFLCPHSECKEDGFKVFENELELMAHKNRYHSSTTSTSKKSKTQKLDLSTLSTTTHLPTDDERRQVRTGEINSSIIRFVDTAGDGYHNDNIHKKQPGESSNNKKQKQKKEKESSSDFKEKNNQLVKKMKELLSENQFQDLKVLSSQFLRGDTLASEYYSKVISMLGEEKTKDIFDLMVEAIPPQDENKKKALLLAKNTYHSAEFNPNLGKEDANTTSSPQSSSDATPQNWPTLNNGNGNGNNNKSKSSDPNWNPQNPQPTPNQQSKKKNKGPIAHNITRNPDLLWGVQTSTAPSGLNKEMEFPTLPTAPSSSKSSKKANSNWTKPLKEEKKNSNSPYSEFGNIKVYKFSESKKKNKNK</sequence>
<dbReference type="Pfam" id="PF23230">
    <property type="entry name" value="zf-C2H2_13"/>
    <property type="match status" value="1"/>
</dbReference>
<keyword evidence="5" id="KW-0963">Cytoplasm</keyword>
<dbReference type="InterPro" id="IPR056437">
    <property type="entry name" value="Znf-C2H2_ZNF598/HEL2"/>
</dbReference>
<gene>
    <name evidence="15" type="ORF">NAEGRDRAFT_68280</name>
</gene>
<feature type="compositionally biased region" description="Basic residues" evidence="13">
    <location>
        <begin position="1"/>
        <end position="12"/>
    </location>
</feature>
<dbReference type="AlphaFoldDB" id="D2VH54"/>
<feature type="domain" description="RING-type" evidence="14">
    <location>
        <begin position="89"/>
        <end position="131"/>
    </location>
</feature>
<evidence type="ECO:0000256" key="4">
    <source>
        <dbReference type="ARBA" id="ARBA00012483"/>
    </source>
</evidence>
<evidence type="ECO:0000256" key="7">
    <source>
        <dbReference type="ARBA" id="ARBA00022679"/>
    </source>
</evidence>
<feature type="compositionally biased region" description="Basic and acidic residues" evidence="13">
    <location>
        <begin position="394"/>
        <end position="404"/>
    </location>
</feature>
<evidence type="ECO:0000256" key="5">
    <source>
        <dbReference type="ARBA" id="ARBA00022490"/>
    </source>
</evidence>
<dbReference type="GO" id="GO:0008270">
    <property type="term" value="F:zinc ion binding"/>
    <property type="evidence" value="ECO:0007669"/>
    <property type="project" value="UniProtKB-KW"/>
</dbReference>
<dbReference type="PANTHER" id="PTHR22938:SF0">
    <property type="entry name" value="E3 UBIQUITIN-PROTEIN LIGASE ZNF598"/>
    <property type="match status" value="1"/>
</dbReference>
<dbReference type="InterPro" id="IPR057634">
    <property type="entry name" value="PAH_ZNF598/HEL2"/>
</dbReference>